<evidence type="ECO:0000313" key="1">
    <source>
        <dbReference type="EMBL" id="CAF2056307.1"/>
    </source>
</evidence>
<sequence length="100" mass="11560">MDVYYAGNYSVNVTIDGPVDPVMVALYEQNDKHSSALDHFFIYHACQIICLSQVVLNSDCAMYKRSVYLKMSNYFLTIYNSMDEDETLKKLKKLNDLNDL</sequence>
<protein>
    <submittedName>
        <fullName evidence="1">(rape) hypothetical protein</fullName>
    </submittedName>
</protein>
<reference evidence="1" key="1">
    <citation type="submission" date="2021-01" db="EMBL/GenBank/DDBJ databases">
        <authorList>
            <consortium name="Genoscope - CEA"/>
            <person name="William W."/>
        </authorList>
    </citation>
    <scope>NUCLEOTIDE SEQUENCE</scope>
</reference>
<dbReference type="AlphaFoldDB" id="A0A816Q3L3"/>
<dbReference type="Proteomes" id="UP001295469">
    <property type="component" value="Chromosome C06"/>
</dbReference>
<proteinExistence type="predicted"/>
<dbReference type="EMBL" id="HG994370">
    <property type="protein sequence ID" value="CAF2056307.1"/>
    <property type="molecule type" value="Genomic_DNA"/>
</dbReference>
<organism evidence="1">
    <name type="scientific">Brassica napus</name>
    <name type="common">Rape</name>
    <dbReference type="NCBI Taxonomy" id="3708"/>
    <lineage>
        <taxon>Eukaryota</taxon>
        <taxon>Viridiplantae</taxon>
        <taxon>Streptophyta</taxon>
        <taxon>Embryophyta</taxon>
        <taxon>Tracheophyta</taxon>
        <taxon>Spermatophyta</taxon>
        <taxon>Magnoliopsida</taxon>
        <taxon>eudicotyledons</taxon>
        <taxon>Gunneridae</taxon>
        <taxon>Pentapetalae</taxon>
        <taxon>rosids</taxon>
        <taxon>malvids</taxon>
        <taxon>Brassicales</taxon>
        <taxon>Brassicaceae</taxon>
        <taxon>Brassiceae</taxon>
        <taxon>Brassica</taxon>
    </lineage>
</organism>
<dbReference type="Gramene" id="CDY03121">
    <property type="protein sequence ID" value="CDY03121"/>
    <property type="gene ID" value="GSBRNA2T00115504001"/>
</dbReference>
<accession>A0A816Q3L3</accession>
<gene>
    <name evidence="1" type="ORF">DARMORV10_C06P11150.1</name>
</gene>
<name>A0A816Q3L3_BRANA</name>